<evidence type="ECO:0000313" key="4">
    <source>
        <dbReference type="Proteomes" id="UP000682802"/>
    </source>
</evidence>
<name>A0ABX8GRF0_9BACT</name>
<dbReference type="InterPro" id="IPR007607">
    <property type="entry name" value="BacA/B"/>
</dbReference>
<feature type="region of interest" description="Disordered" evidence="2">
    <location>
        <begin position="1"/>
        <end position="29"/>
    </location>
</feature>
<gene>
    <name evidence="3" type="ORF">KM029_10275</name>
</gene>
<evidence type="ECO:0000256" key="2">
    <source>
        <dbReference type="SAM" id="MobiDB-lite"/>
    </source>
</evidence>
<organism evidence="3 4">
    <name type="scientific">Flammeovirga kamogawensis</name>
    <dbReference type="NCBI Taxonomy" id="373891"/>
    <lineage>
        <taxon>Bacteria</taxon>
        <taxon>Pseudomonadati</taxon>
        <taxon>Bacteroidota</taxon>
        <taxon>Cytophagia</taxon>
        <taxon>Cytophagales</taxon>
        <taxon>Flammeovirgaceae</taxon>
        <taxon>Flammeovirga</taxon>
    </lineage>
</organism>
<dbReference type="PANTHER" id="PTHR35024:SF4">
    <property type="entry name" value="POLYMER-FORMING CYTOSKELETAL PROTEIN"/>
    <property type="match status" value="1"/>
</dbReference>
<evidence type="ECO:0000256" key="1">
    <source>
        <dbReference type="ARBA" id="ARBA00044755"/>
    </source>
</evidence>
<proteinExistence type="inferred from homology"/>
<protein>
    <submittedName>
        <fullName evidence="3">Polymer-forming cytoskeletal protein</fullName>
    </submittedName>
</protein>
<reference evidence="3 4" key="1">
    <citation type="submission" date="2021-05" db="EMBL/GenBank/DDBJ databases">
        <title>Comparative genomic studies on the polysaccharide-degrading batcterial strains of the Flammeovirga genus.</title>
        <authorList>
            <person name="Zewei F."/>
            <person name="Zheng Z."/>
            <person name="Yu L."/>
            <person name="Ruyue G."/>
            <person name="Yanhong M."/>
            <person name="Yuanyuan C."/>
            <person name="Jingyan G."/>
            <person name="Wenjun H."/>
        </authorList>
    </citation>
    <scope>NUCLEOTIDE SEQUENCE [LARGE SCALE GENOMIC DNA]</scope>
    <source>
        <strain evidence="3 4">YS10</strain>
    </source>
</reference>
<accession>A0ABX8GRF0</accession>
<dbReference type="EMBL" id="CP076128">
    <property type="protein sequence ID" value="QWG05767.1"/>
    <property type="molecule type" value="Genomic_DNA"/>
</dbReference>
<feature type="region of interest" description="Disordered" evidence="2">
    <location>
        <begin position="126"/>
        <end position="149"/>
    </location>
</feature>
<feature type="compositionally biased region" description="Polar residues" evidence="2">
    <location>
        <begin position="13"/>
        <end position="29"/>
    </location>
</feature>
<dbReference type="PANTHER" id="PTHR35024">
    <property type="entry name" value="HYPOTHETICAL CYTOSOLIC PROTEIN"/>
    <property type="match status" value="1"/>
</dbReference>
<dbReference type="Pfam" id="PF04519">
    <property type="entry name" value="Bactofilin"/>
    <property type="match status" value="1"/>
</dbReference>
<evidence type="ECO:0000313" key="3">
    <source>
        <dbReference type="EMBL" id="QWG05767.1"/>
    </source>
</evidence>
<sequence length="149" mass="15948">MGLFGNNEDKIAPTQQPSNVTNNTIGQGTTLKGDVETHGILRMDGKLIGNLHCHSKLFLGSEGQVEGDIFAQNAEIEGEIHGKIEVAENLVLRASAVIHGDIITKKLTIDPGAIFNGQCHMGESRPLLATSENSSEAEKVEDNETTEAQ</sequence>
<keyword evidence="4" id="KW-1185">Reference proteome</keyword>
<dbReference type="Proteomes" id="UP000682802">
    <property type="component" value="Chromosome 1"/>
</dbReference>
<dbReference type="RefSeq" id="WP_144073210.1">
    <property type="nucleotide sequence ID" value="NZ_CP076128.1"/>
</dbReference>
<comment type="similarity">
    <text evidence="1">Belongs to the bactofilin family.</text>
</comment>